<dbReference type="AlphaFoldDB" id="A0A7R9LMN0"/>
<dbReference type="GO" id="GO:0016263">
    <property type="term" value="F:glycoprotein-N-acetylgalactosamine 3-beta-galactosyltransferase activity"/>
    <property type="evidence" value="ECO:0007669"/>
    <property type="project" value="TreeGrafter"/>
</dbReference>
<name>A0A7R9LMN0_9ACAR</name>
<dbReference type="EMBL" id="CAJPVJ010001697">
    <property type="protein sequence ID" value="CAG2165155.1"/>
    <property type="molecule type" value="Genomic_DNA"/>
</dbReference>
<comment type="subcellular location">
    <subcellularLocation>
        <location evidence="1">Membrane</location>
        <topology evidence="1">Single-pass type II membrane protein</topology>
    </subcellularLocation>
</comment>
<dbReference type="Gene3D" id="3.90.550.50">
    <property type="match status" value="1"/>
</dbReference>
<keyword evidence="3" id="KW-0812">Transmembrane</keyword>
<proteinExistence type="inferred from homology"/>
<dbReference type="PANTHER" id="PTHR23033:SF14">
    <property type="entry name" value="GLYCOPROTEIN-N-ACETYLGALACTOSAMINE 3-BETA-GALACTOSYLTRANSFERASE 1-RELATED"/>
    <property type="match status" value="1"/>
</dbReference>
<evidence type="ECO:0000313" key="7">
    <source>
        <dbReference type="EMBL" id="CAD7644504.1"/>
    </source>
</evidence>
<gene>
    <name evidence="7" type="ORF">ONB1V03_LOCUS4701</name>
</gene>
<evidence type="ECO:0000256" key="4">
    <source>
        <dbReference type="ARBA" id="ARBA00022968"/>
    </source>
</evidence>
<sequence>MDGPRILCLVTTSPTNAATKAVAVNETWGRRCHILNRQGIVEVYRRYDGQYDWLFKVDDDAYVVVENLAHLVDDDAYVVVENLAHLVSQYRPTDPICCLKGSGVVVGDARDELGEPRFFHFEPEYWLNPYKTIYERWAPMKKYQTYNYSAGMKCCSSTAISFHYIKPDAMYVMEYLIYKLRVV</sequence>
<evidence type="ECO:0000313" key="8">
    <source>
        <dbReference type="Proteomes" id="UP000728032"/>
    </source>
</evidence>
<dbReference type="InterPro" id="IPR026050">
    <property type="entry name" value="C1GALT1/C1GALT1_chp1"/>
</dbReference>
<evidence type="ECO:0000256" key="5">
    <source>
        <dbReference type="ARBA" id="ARBA00022989"/>
    </source>
</evidence>
<protein>
    <recommendedName>
        <fullName evidence="9">Hexosyltransferase</fullName>
    </recommendedName>
</protein>
<accession>A0A7R9LMN0</accession>
<dbReference type="Proteomes" id="UP000728032">
    <property type="component" value="Unassembled WGS sequence"/>
</dbReference>
<keyword evidence="5" id="KW-1133">Transmembrane helix</keyword>
<dbReference type="EMBL" id="OC916522">
    <property type="protein sequence ID" value="CAD7644504.1"/>
    <property type="molecule type" value="Genomic_DNA"/>
</dbReference>
<evidence type="ECO:0000256" key="2">
    <source>
        <dbReference type="ARBA" id="ARBA00006462"/>
    </source>
</evidence>
<dbReference type="OrthoDB" id="414175at2759"/>
<comment type="similarity">
    <text evidence="2">Belongs to the glycosyltransferase 31 family. Beta3-Gal-T subfamily.</text>
</comment>
<dbReference type="GO" id="GO:0016020">
    <property type="term" value="C:membrane"/>
    <property type="evidence" value="ECO:0007669"/>
    <property type="project" value="UniProtKB-SubCell"/>
</dbReference>
<reference evidence="7" key="1">
    <citation type="submission" date="2020-11" db="EMBL/GenBank/DDBJ databases">
        <authorList>
            <person name="Tran Van P."/>
        </authorList>
    </citation>
    <scope>NUCLEOTIDE SEQUENCE</scope>
</reference>
<evidence type="ECO:0008006" key="9">
    <source>
        <dbReference type="Google" id="ProtNLM"/>
    </source>
</evidence>
<keyword evidence="4" id="KW-0735">Signal-anchor</keyword>
<evidence type="ECO:0000256" key="6">
    <source>
        <dbReference type="ARBA" id="ARBA00023136"/>
    </source>
</evidence>
<dbReference type="PANTHER" id="PTHR23033">
    <property type="entry name" value="BETA1,3-GALACTOSYLTRANSFERASE"/>
    <property type="match status" value="1"/>
</dbReference>
<organism evidence="7">
    <name type="scientific">Oppiella nova</name>
    <dbReference type="NCBI Taxonomy" id="334625"/>
    <lineage>
        <taxon>Eukaryota</taxon>
        <taxon>Metazoa</taxon>
        <taxon>Ecdysozoa</taxon>
        <taxon>Arthropoda</taxon>
        <taxon>Chelicerata</taxon>
        <taxon>Arachnida</taxon>
        <taxon>Acari</taxon>
        <taxon>Acariformes</taxon>
        <taxon>Sarcoptiformes</taxon>
        <taxon>Oribatida</taxon>
        <taxon>Brachypylina</taxon>
        <taxon>Oppioidea</taxon>
        <taxon>Oppiidae</taxon>
        <taxon>Oppiella</taxon>
    </lineage>
</organism>
<evidence type="ECO:0000256" key="1">
    <source>
        <dbReference type="ARBA" id="ARBA00004606"/>
    </source>
</evidence>
<keyword evidence="8" id="KW-1185">Reference proteome</keyword>
<keyword evidence="6" id="KW-0472">Membrane</keyword>
<evidence type="ECO:0000256" key="3">
    <source>
        <dbReference type="ARBA" id="ARBA00022692"/>
    </source>
</evidence>